<dbReference type="PANTHER" id="PTHR23517">
    <property type="entry name" value="RESISTANCE PROTEIN MDTM, PUTATIVE-RELATED-RELATED"/>
    <property type="match status" value="1"/>
</dbReference>
<feature type="transmembrane region" description="Helical" evidence="7">
    <location>
        <begin position="325"/>
        <end position="346"/>
    </location>
</feature>
<feature type="transmembrane region" description="Helical" evidence="7">
    <location>
        <begin position="41"/>
        <end position="61"/>
    </location>
</feature>
<evidence type="ECO:0000256" key="4">
    <source>
        <dbReference type="ARBA" id="ARBA00022692"/>
    </source>
</evidence>
<dbReference type="Pfam" id="PF07690">
    <property type="entry name" value="MFS_1"/>
    <property type="match status" value="1"/>
</dbReference>
<protein>
    <recommendedName>
        <fullName evidence="10">Major facilitator superfamily (MFS) profile domain-containing protein</fullName>
    </recommendedName>
</protein>
<dbReference type="STRING" id="1817813.A2008_03975"/>
<evidence type="ECO:0000256" key="7">
    <source>
        <dbReference type="SAM" id="Phobius"/>
    </source>
</evidence>
<dbReference type="SUPFAM" id="SSF103473">
    <property type="entry name" value="MFS general substrate transporter"/>
    <property type="match status" value="1"/>
</dbReference>
<dbReference type="Gene3D" id="1.20.1250.20">
    <property type="entry name" value="MFS general substrate transporter like domains"/>
    <property type="match status" value="2"/>
</dbReference>
<dbReference type="InterPro" id="IPR036259">
    <property type="entry name" value="MFS_trans_sf"/>
</dbReference>
<dbReference type="GO" id="GO:0005886">
    <property type="term" value="C:plasma membrane"/>
    <property type="evidence" value="ECO:0007669"/>
    <property type="project" value="UniProtKB-SubCell"/>
</dbReference>
<sequence length="397" mass="44315">MDKNLAGILTISFFKFYYLLISVSFYAYIPLYFASNGFGDANIGVLFALQSFMAILTYLPSGFVNDKISARQQVIAATFIYSLFLLLLNFSSTYAHFIMLFILWGVSATMIDNSTNVIYYKESQVIKSRFFFSFFAITATMAYAVGGKLGAFLSGSGDFGFLFKTLFAMSLPLIFFSFFLTDTRSARIKLSDYKNDIFSFDSLLIAANLFLFTYHWGAELTYFTVFFTRSAGLGLNDVSWVYLEVGLVMSAIIFSLGIFRERIKLEPRTALMIAVAFSGGSQLAMIYAAGLPGALFNQLLHSIGDACFIYYWLNIIPRTFKYEKIGGASSFVNLFTVLSVVSGSYISAAAVRESGDPYSAFFISACLMFLIYPLALFERLKKSGDHNLINLMEATAE</sequence>
<feature type="transmembrane region" description="Helical" evidence="7">
    <location>
        <begin position="200"/>
        <end position="218"/>
    </location>
</feature>
<dbReference type="GO" id="GO:0022857">
    <property type="term" value="F:transmembrane transporter activity"/>
    <property type="evidence" value="ECO:0007669"/>
    <property type="project" value="InterPro"/>
</dbReference>
<dbReference type="InterPro" id="IPR050171">
    <property type="entry name" value="MFS_Transporters"/>
</dbReference>
<keyword evidence="3" id="KW-1003">Cell membrane</keyword>
<keyword evidence="5 7" id="KW-1133">Transmembrane helix</keyword>
<keyword evidence="6 7" id="KW-0472">Membrane</keyword>
<evidence type="ECO:0000256" key="5">
    <source>
        <dbReference type="ARBA" id="ARBA00022989"/>
    </source>
</evidence>
<evidence type="ECO:0000256" key="3">
    <source>
        <dbReference type="ARBA" id="ARBA00022475"/>
    </source>
</evidence>
<feature type="transmembrane region" description="Helical" evidence="7">
    <location>
        <begin position="73"/>
        <end position="91"/>
    </location>
</feature>
<organism evidence="8 9">
    <name type="scientific">Candidatus Wallbacteria bacterium GWC2_49_35</name>
    <dbReference type="NCBI Taxonomy" id="1817813"/>
    <lineage>
        <taxon>Bacteria</taxon>
        <taxon>Candidatus Walliibacteriota</taxon>
    </lineage>
</organism>
<gene>
    <name evidence="8" type="ORF">A2008_03975</name>
</gene>
<keyword evidence="2" id="KW-0813">Transport</keyword>
<dbReference type="EMBL" id="MGFH01000061">
    <property type="protein sequence ID" value="OGM06489.1"/>
    <property type="molecule type" value="Genomic_DNA"/>
</dbReference>
<feature type="transmembrane region" description="Helical" evidence="7">
    <location>
        <begin position="131"/>
        <end position="153"/>
    </location>
</feature>
<name>A0A1F7WVN7_9BACT</name>
<dbReference type="Proteomes" id="UP000178735">
    <property type="component" value="Unassembled WGS sequence"/>
</dbReference>
<evidence type="ECO:0000256" key="1">
    <source>
        <dbReference type="ARBA" id="ARBA00004651"/>
    </source>
</evidence>
<evidence type="ECO:0008006" key="10">
    <source>
        <dbReference type="Google" id="ProtNLM"/>
    </source>
</evidence>
<feature type="transmembrane region" description="Helical" evidence="7">
    <location>
        <begin position="97"/>
        <end position="119"/>
    </location>
</feature>
<feature type="transmembrane region" description="Helical" evidence="7">
    <location>
        <begin position="358"/>
        <end position="377"/>
    </location>
</feature>
<evidence type="ECO:0000313" key="9">
    <source>
        <dbReference type="Proteomes" id="UP000178735"/>
    </source>
</evidence>
<feature type="transmembrane region" description="Helical" evidence="7">
    <location>
        <begin position="271"/>
        <end position="289"/>
    </location>
</feature>
<feature type="transmembrane region" description="Helical" evidence="7">
    <location>
        <begin position="238"/>
        <end position="259"/>
    </location>
</feature>
<evidence type="ECO:0000313" key="8">
    <source>
        <dbReference type="EMBL" id="OGM06489.1"/>
    </source>
</evidence>
<dbReference type="AlphaFoldDB" id="A0A1F7WVN7"/>
<feature type="transmembrane region" description="Helical" evidence="7">
    <location>
        <begin position="295"/>
        <end position="313"/>
    </location>
</feature>
<feature type="transmembrane region" description="Helical" evidence="7">
    <location>
        <begin position="7"/>
        <end position="29"/>
    </location>
</feature>
<proteinExistence type="predicted"/>
<reference evidence="8 9" key="1">
    <citation type="journal article" date="2016" name="Nat. Commun.">
        <title>Thousands of microbial genomes shed light on interconnected biogeochemical processes in an aquifer system.</title>
        <authorList>
            <person name="Anantharaman K."/>
            <person name="Brown C.T."/>
            <person name="Hug L.A."/>
            <person name="Sharon I."/>
            <person name="Castelle C.J."/>
            <person name="Probst A.J."/>
            <person name="Thomas B.C."/>
            <person name="Singh A."/>
            <person name="Wilkins M.J."/>
            <person name="Karaoz U."/>
            <person name="Brodie E.L."/>
            <person name="Williams K.H."/>
            <person name="Hubbard S.S."/>
            <person name="Banfield J.F."/>
        </authorList>
    </citation>
    <scope>NUCLEOTIDE SEQUENCE [LARGE SCALE GENOMIC DNA]</scope>
</reference>
<comment type="caution">
    <text evidence="8">The sequence shown here is derived from an EMBL/GenBank/DDBJ whole genome shotgun (WGS) entry which is preliminary data.</text>
</comment>
<dbReference type="InterPro" id="IPR011701">
    <property type="entry name" value="MFS"/>
</dbReference>
<accession>A0A1F7WVN7</accession>
<keyword evidence="4 7" id="KW-0812">Transmembrane</keyword>
<evidence type="ECO:0000256" key="2">
    <source>
        <dbReference type="ARBA" id="ARBA00022448"/>
    </source>
</evidence>
<feature type="transmembrane region" description="Helical" evidence="7">
    <location>
        <begin position="159"/>
        <end position="180"/>
    </location>
</feature>
<comment type="subcellular location">
    <subcellularLocation>
        <location evidence="1">Cell membrane</location>
        <topology evidence="1">Multi-pass membrane protein</topology>
    </subcellularLocation>
</comment>
<evidence type="ECO:0000256" key="6">
    <source>
        <dbReference type="ARBA" id="ARBA00023136"/>
    </source>
</evidence>